<evidence type="ECO:0000256" key="1">
    <source>
        <dbReference type="ARBA" id="ARBA00004651"/>
    </source>
</evidence>
<organism evidence="10 11">
    <name type="scientific">Nocardiopsis sediminis</name>
    <dbReference type="NCBI Taxonomy" id="1778267"/>
    <lineage>
        <taxon>Bacteria</taxon>
        <taxon>Bacillati</taxon>
        <taxon>Actinomycetota</taxon>
        <taxon>Actinomycetes</taxon>
        <taxon>Streptosporangiales</taxon>
        <taxon>Nocardiopsidaceae</taxon>
        <taxon>Nocardiopsis</taxon>
    </lineage>
</organism>
<dbReference type="EMBL" id="JBHSBH010000015">
    <property type="protein sequence ID" value="MFC3999099.1"/>
    <property type="molecule type" value="Genomic_DNA"/>
</dbReference>
<feature type="transmembrane region" description="Helical" evidence="7">
    <location>
        <begin position="195"/>
        <end position="216"/>
    </location>
</feature>
<proteinExistence type="inferred from homology"/>
<keyword evidence="5 7" id="KW-1133">Transmembrane helix</keyword>
<evidence type="ECO:0000256" key="5">
    <source>
        <dbReference type="ARBA" id="ARBA00022989"/>
    </source>
</evidence>
<keyword evidence="2 7" id="KW-0813">Transport</keyword>
<evidence type="ECO:0000256" key="3">
    <source>
        <dbReference type="ARBA" id="ARBA00022475"/>
    </source>
</evidence>
<evidence type="ECO:0000313" key="11">
    <source>
        <dbReference type="Proteomes" id="UP001595847"/>
    </source>
</evidence>
<comment type="subcellular location">
    <subcellularLocation>
        <location evidence="1 7">Cell membrane</location>
        <topology evidence="1 7">Multi-pass membrane protein</topology>
    </subcellularLocation>
</comment>
<feature type="compositionally biased region" description="Pro residues" evidence="8">
    <location>
        <begin position="32"/>
        <end position="41"/>
    </location>
</feature>
<feature type="transmembrane region" description="Helical" evidence="7">
    <location>
        <begin position="253"/>
        <end position="276"/>
    </location>
</feature>
<dbReference type="PANTHER" id="PTHR30193:SF37">
    <property type="entry name" value="INNER MEMBRANE ABC TRANSPORTER PERMEASE PROTEIN YCJO"/>
    <property type="match status" value="1"/>
</dbReference>
<evidence type="ECO:0000256" key="8">
    <source>
        <dbReference type="SAM" id="MobiDB-lite"/>
    </source>
</evidence>
<feature type="transmembrane region" description="Helical" evidence="7">
    <location>
        <begin position="110"/>
        <end position="136"/>
    </location>
</feature>
<keyword evidence="6 7" id="KW-0472">Membrane</keyword>
<dbReference type="RefSeq" id="WP_378537339.1">
    <property type="nucleotide sequence ID" value="NZ_JBHSBH010000015.1"/>
</dbReference>
<evidence type="ECO:0000259" key="9">
    <source>
        <dbReference type="PROSITE" id="PS50928"/>
    </source>
</evidence>
<comment type="similarity">
    <text evidence="7">Belongs to the binding-protein-dependent transport system permease family.</text>
</comment>
<comment type="caution">
    <text evidence="10">The sequence shown here is derived from an EMBL/GenBank/DDBJ whole genome shotgun (WGS) entry which is preliminary data.</text>
</comment>
<evidence type="ECO:0000256" key="2">
    <source>
        <dbReference type="ARBA" id="ARBA00022448"/>
    </source>
</evidence>
<protein>
    <submittedName>
        <fullName evidence="10">Carbohydrate ABC transporter permease</fullName>
    </submittedName>
</protein>
<dbReference type="Pfam" id="PF00528">
    <property type="entry name" value="BPD_transp_1"/>
    <property type="match status" value="1"/>
</dbReference>
<evidence type="ECO:0000313" key="10">
    <source>
        <dbReference type="EMBL" id="MFC3999099.1"/>
    </source>
</evidence>
<dbReference type="SUPFAM" id="SSF161098">
    <property type="entry name" value="MetI-like"/>
    <property type="match status" value="1"/>
</dbReference>
<keyword evidence="3" id="KW-1003">Cell membrane</keyword>
<reference evidence="11" key="1">
    <citation type="journal article" date="2019" name="Int. J. Syst. Evol. Microbiol.">
        <title>The Global Catalogue of Microorganisms (GCM) 10K type strain sequencing project: providing services to taxonomists for standard genome sequencing and annotation.</title>
        <authorList>
            <consortium name="The Broad Institute Genomics Platform"/>
            <consortium name="The Broad Institute Genome Sequencing Center for Infectious Disease"/>
            <person name="Wu L."/>
            <person name="Ma J."/>
        </authorList>
    </citation>
    <scope>NUCLEOTIDE SEQUENCE [LARGE SCALE GENOMIC DNA]</scope>
    <source>
        <strain evidence="11">TBRC 1826</strain>
    </source>
</reference>
<dbReference type="PANTHER" id="PTHR30193">
    <property type="entry name" value="ABC TRANSPORTER PERMEASE PROTEIN"/>
    <property type="match status" value="1"/>
</dbReference>
<gene>
    <name evidence="10" type="ORF">ACFOVU_24485</name>
</gene>
<keyword evidence="11" id="KW-1185">Reference proteome</keyword>
<dbReference type="InterPro" id="IPR035906">
    <property type="entry name" value="MetI-like_sf"/>
</dbReference>
<evidence type="ECO:0000256" key="4">
    <source>
        <dbReference type="ARBA" id="ARBA00022692"/>
    </source>
</evidence>
<feature type="region of interest" description="Disordered" evidence="8">
    <location>
        <begin position="1"/>
        <end position="46"/>
    </location>
</feature>
<sequence>MPVGSHLPMRDSPSAPHTPDTPARTRSGRGAVPPPRRPPSPGARRRARGELAAAGMFAGPGLIGLTLFTLFPIAMSLFISFYDWPGFGERSPVGLDNYLALAGSMRFQRVILNTLLFTALYVPLNLVVSLGLAVWISTMRRGRQTLRVIFFIPVITPIVANVLVWRMIYQPEGAIDGLFQVFGATAPNFLGDENWAMAALVAMSVWQGFGYNMLVFSAAIDNIPRSLTEAASLDGAGAWARFRHITLPMISPAIFFASTMTLITTFQVFAQPYLLTGGGPGLATETLVLFIYRQGFSAYALGAAAAAGWILFLLIFIVTAVQFAAQRKWVNYDV</sequence>
<dbReference type="PROSITE" id="PS50928">
    <property type="entry name" value="ABC_TM1"/>
    <property type="match status" value="1"/>
</dbReference>
<evidence type="ECO:0000256" key="7">
    <source>
        <dbReference type="RuleBase" id="RU363032"/>
    </source>
</evidence>
<keyword evidence="4 7" id="KW-0812">Transmembrane</keyword>
<feature type="transmembrane region" description="Helical" evidence="7">
    <location>
        <begin position="148"/>
        <end position="168"/>
    </location>
</feature>
<dbReference type="CDD" id="cd06261">
    <property type="entry name" value="TM_PBP2"/>
    <property type="match status" value="1"/>
</dbReference>
<dbReference type="Proteomes" id="UP001595847">
    <property type="component" value="Unassembled WGS sequence"/>
</dbReference>
<feature type="transmembrane region" description="Helical" evidence="7">
    <location>
        <begin position="296"/>
        <end position="321"/>
    </location>
</feature>
<dbReference type="InterPro" id="IPR000515">
    <property type="entry name" value="MetI-like"/>
</dbReference>
<feature type="domain" description="ABC transmembrane type-1" evidence="9">
    <location>
        <begin position="111"/>
        <end position="322"/>
    </location>
</feature>
<feature type="transmembrane region" description="Helical" evidence="7">
    <location>
        <begin position="51"/>
        <end position="82"/>
    </location>
</feature>
<name>A0ABV8FSG4_9ACTN</name>
<dbReference type="Gene3D" id="1.10.3720.10">
    <property type="entry name" value="MetI-like"/>
    <property type="match status" value="1"/>
</dbReference>
<evidence type="ECO:0000256" key="6">
    <source>
        <dbReference type="ARBA" id="ARBA00023136"/>
    </source>
</evidence>
<accession>A0ABV8FSG4</accession>
<dbReference type="InterPro" id="IPR051393">
    <property type="entry name" value="ABC_transporter_permease"/>
</dbReference>